<dbReference type="PROSITE" id="PS50931">
    <property type="entry name" value="HTH_LYSR"/>
    <property type="match status" value="1"/>
</dbReference>
<comment type="caution">
    <text evidence="2">The sequence shown here is derived from an EMBL/GenBank/DDBJ whole genome shotgun (WGS) entry which is preliminary data.</text>
</comment>
<organism evidence="2 3">
    <name type="scientific">Moraxella tetraodonis</name>
    <dbReference type="NCBI Taxonomy" id="2767221"/>
    <lineage>
        <taxon>Bacteria</taxon>
        <taxon>Pseudomonadati</taxon>
        <taxon>Pseudomonadota</taxon>
        <taxon>Gammaproteobacteria</taxon>
        <taxon>Moraxellales</taxon>
        <taxon>Moraxellaceae</taxon>
        <taxon>Moraxella</taxon>
    </lineage>
</organism>
<dbReference type="GO" id="GO:0003700">
    <property type="term" value="F:DNA-binding transcription factor activity"/>
    <property type="evidence" value="ECO:0007669"/>
    <property type="project" value="InterPro"/>
</dbReference>
<sequence>MSTSLLNQSFLTSNLPYTELPWPNANDLYIFISVVRHGSFSQAARE</sequence>
<evidence type="ECO:0000313" key="2">
    <source>
        <dbReference type="EMBL" id="MCG8148665.1"/>
    </source>
</evidence>
<keyword evidence="3" id="KW-1185">Reference proteome</keyword>
<evidence type="ECO:0000259" key="1">
    <source>
        <dbReference type="PROSITE" id="PS50931"/>
    </source>
</evidence>
<feature type="domain" description="HTH lysR-type" evidence="1">
    <location>
        <begin position="23"/>
        <end position="46"/>
    </location>
</feature>
<accession>A0A9X2A3E4</accession>
<dbReference type="Proteomes" id="UP001139238">
    <property type="component" value="Unassembled WGS sequence"/>
</dbReference>
<dbReference type="InterPro" id="IPR000847">
    <property type="entry name" value="LysR_HTH_N"/>
</dbReference>
<proteinExistence type="predicted"/>
<protein>
    <submittedName>
        <fullName evidence="2">LysR family transcriptional regulator</fullName>
    </submittedName>
</protein>
<gene>
    <name evidence="2" type="ORF">H9W84_11125</name>
</gene>
<evidence type="ECO:0000313" key="3">
    <source>
        <dbReference type="Proteomes" id="UP001139238"/>
    </source>
</evidence>
<dbReference type="EMBL" id="JACSYB010000003">
    <property type="protein sequence ID" value="MCG8148665.1"/>
    <property type="molecule type" value="Genomic_DNA"/>
</dbReference>
<dbReference type="AlphaFoldDB" id="A0A9X2A3E4"/>
<name>A0A9X2A3E4_9GAMM</name>
<reference evidence="2" key="1">
    <citation type="submission" date="2021-08" db="EMBL/GenBank/DDBJ databases">
        <title>Complete genome sequence of Moraxella sp strain PS-22.</title>
        <authorList>
            <person name="Das S.K."/>
        </authorList>
    </citation>
    <scope>NUCLEOTIDE SEQUENCE</scope>
    <source>
        <strain evidence="2">PS-22</strain>
    </source>
</reference>
<dbReference type="RefSeq" id="WP_143822855.1">
    <property type="nucleotide sequence ID" value="NZ_JACSYB010000003.1"/>
</dbReference>